<dbReference type="InterPro" id="IPR001766">
    <property type="entry name" value="Fork_head_dom"/>
</dbReference>
<keyword evidence="2 3" id="KW-0539">Nucleus</keyword>
<comment type="subcellular location">
    <subcellularLocation>
        <location evidence="3">Nucleus</location>
    </subcellularLocation>
</comment>
<dbReference type="InterPro" id="IPR036390">
    <property type="entry name" value="WH_DNA-bd_sf"/>
</dbReference>
<keyword evidence="1 3" id="KW-0238">DNA-binding</keyword>
<evidence type="ECO:0000256" key="1">
    <source>
        <dbReference type="ARBA" id="ARBA00023125"/>
    </source>
</evidence>
<dbReference type="EMBL" id="CAJOAX010012337">
    <property type="protein sequence ID" value="CAF4110354.1"/>
    <property type="molecule type" value="Genomic_DNA"/>
</dbReference>
<evidence type="ECO:0000259" key="4">
    <source>
        <dbReference type="PROSITE" id="PS50039"/>
    </source>
</evidence>
<dbReference type="Gene3D" id="1.10.10.10">
    <property type="entry name" value="Winged helix-like DNA-binding domain superfamily/Winged helix DNA-binding domain"/>
    <property type="match status" value="1"/>
</dbReference>
<dbReference type="PANTHER" id="PTHR11829:SF388">
    <property type="entry name" value="FORK HEAD DOMAIN-CONTAINING PROTEIN L1-RELATED"/>
    <property type="match status" value="1"/>
</dbReference>
<dbReference type="Pfam" id="PF00250">
    <property type="entry name" value="Forkhead"/>
    <property type="match status" value="1"/>
</dbReference>
<evidence type="ECO:0000313" key="6">
    <source>
        <dbReference type="Proteomes" id="UP000663823"/>
    </source>
</evidence>
<dbReference type="InterPro" id="IPR036388">
    <property type="entry name" value="WH-like_DNA-bd_sf"/>
</dbReference>
<gene>
    <name evidence="5" type="ORF">OTI717_LOCUS34484</name>
</gene>
<feature type="DNA-binding region" description="Fork-head" evidence="3">
    <location>
        <begin position="12"/>
        <end position="81"/>
    </location>
</feature>
<feature type="domain" description="Fork-head" evidence="4">
    <location>
        <begin position="12"/>
        <end position="81"/>
    </location>
</feature>
<dbReference type="GO" id="GO:0000981">
    <property type="term" value="F:DNA-binding transcription factor activity, RNA polymerase II-specific"/>
    <property type="evidence" value="ECO:0007669"/>
    <property type="project" value="TreeGrafter"/>
</dbReference>
<evidence type="ECO:0000313" key="5">
    <source>
        <dbReference type="EMBL" id="CAF4110354.1"/>
    </source>
</evidence>
<dbReference type="AlphaFoldDB" id="A0A819VK94"/>
<accession>A0A819VK94</accession>
<dbReference type="InterPro" id="IPR050211">
    <property type="entry name" value="FOX_domain-containing"/>
</dbReference>
<sequence>MGTVNSTEEMTKPLISYMELITLAIRNSPDQKCTLYGIYQYIMDHYPYYRKNQAEWKNSIRHNLSLDEFFVKVARDDKQPGTTTNDTDCLESPKHVSDFPTSVEASQSGDYLSFYTHPLASMKIPNFNLFDTMTAAGIYDSTISSLSNDTTRQYMVNQASSASASDTSSSPTEQALSYYTHESYSHMQKMSGNYPVSYEFYQ</sequence>
<comment type="caution">
    <text evidence="5">The sequence shown here is derived from an EMBL/GenBank/DDBJ whole genome shotgun (WGS) entry which is preliminary data.</text>
</comment>
<dbReference type="SMART" id="SM00339">
    <property type="entry name" value="FH"/>
    <property type="match status" value="1"/>
</dbReference>
<organism evidence="5 6">
    <name type="scientific">Rotaria sordida</name>
    <dbReference type="NCBI Taxonomy" id="392033"/>
    <lineage>
        <taxon>Eukaryota</taxon>
        <taxon>Metazoa</taxon>
        <taxon>Spiralia</taxon>
        <taxon>Gnathifera</taxon>
        <taxon>Rotifera</taxon>
        <taxon>Eurotatoria</taxon>
        <taxon>Bdelloidea</taxon>
        <taxon>Philodinida</taxon>
        <taxon>Philodinidae</taxon>
        <taxon>Rotaria</taxon>
    </lineage>
</organism>
<dbReference type="GO" id="GO:0009653">
    <property type="term" value="P:anatomical structure morphogenesis"/>
    <property type="evidence" value="ECO:0007669"/>
    <property type="project" value="TreeGrafter"/>
</dbReference>
<dbReference type="PRINTS" id="PR00053">
    <property type="entry name" value="FORKHEAD"/>
</dbReference>
<dbReference type="SUPFAM" id="SSF46785">
    <property type="entry name" value="Winged helix' DNA-binding domain"/>
    <property type="match status" value="1"/>
</dbReference>
<name>A0A819VK94_9BILA</name>
<evidence type="ECO:0000256" key="2">
    <source>
        <dbReference type="ARBA" id="ARBA00023242"/>
    </source>
</evidence>
<dbReference type="PROSITE" id="PS00658">
    <property type="entry name" value="FORK_HEAD_2"/>
    <property type="match status" value="1"/>
</dbReference>
<dbReference type="PROSITE" id="PS50039">
    <property type="entry name" value="FORK_HEAD_3"/>
    <property type="match status" value="1"/>
</dbReference>
<dbReference type="PANTHER" id="PTHR11829">
    <property type="entry name" value="FORKHEAD BOX PROTEIN"/>
    <property type="match status" value="1"/>
</dbReference>
<dbReference type="GO" id="GO:0000978">
    <property type="term" value="F:RNA polymerase II cis-regulatory region sequence-specific DNA binding"/>
    <property type="evidence" value="ECO:0007669"/>
    <property type="project" value="TreeGrafter"/>
</dbReference>
<dbReference type="Proteomes" id="UP000663823">
    <property type="component" value="Unassembled WGS sequence"/>
</dbReference>
<reference evidence="5" key="1">
    <citation type="submission" date="2021-02" db="EMBL/GenBank/DDBJ databases">
        <authorList>
            <person name="Nowell W R."/>
        </authorList>
    </citation>
    <scope>NUCLEOTIDE SEQUENCE</scope>
</reference>
<proteinExistence type="predicted"/>
<dbReference type="GO" id="GO:0030154">
    <property type="term" value="P:cell differentiation"/>
    <property type="evidence" value="ECO:0007669"/>
    <property type="project" value="TreeGrafter"/>
</dbReference>
<dbReference type="GO" id="GO:0005634">
    <property type="term" value="C:nucleus"/>
    <property type="evidence" value="ECO:0007669"/>
    <property type="project" value="UniProtKB-SubCell"/>
</dbReference>
<dbReference type="InterPro" id="IPR030456">
    <property type="entry name" value="TF_fork_head_CS_2"/>
</dbReference>
<protein>
    <recommendedName>
        <fullName evidence="4">Fork-head domain-containing protein</fullName>
    </recommendedName>
</protein>
<evidence type="ECO:0000256" key="3">
    <source>
        <dbReference type="PROSITE-ProRule" id="PRU00089"/>
    </source>
</evidence>